<feature type="transmembrane region" description="Helical" evidence="6">
    <location>
        <begin position="111"/>
        <end position="132"/>
    </location>
</feature>
<protein>
    <recommendedName>
        <fullName evidence="3">mannan endo-1,4-beta-mannosidase</fullName>
        <ecNumber evidence="3">3.2.1.78</ecNumber>
    </recommendedName>
</protein>
<evidence type="ECO:0000256" key="5">
    <source>
        <dbReference type="ARBA" id="ARBA00023295"/>
    </source>
</evidence>
<dbReference type="Pfam" id="PF26410">
    <property type="entry name" value="GH5_mannosidase"/>
    <property type="match status" value="1"/>
</dbReference>
<dbReference type="AlphaFoldDB" id="A0A8J5GJ12"/>
<sequence>MRLIKLSIHGDPTTCQTLALVSLFSLAPCVTGLVLSLSFGFSATATEKERKIYCSPSANVIYSSPSLVHFHLIKNKEMMNVRLLGVVLVLVLVTVNLNVEAEELGFVETRGLHFVANGSIFFANGYNAYWLMTMASDPSQRPKVSSALSDASSHGLTVARTWAFNDGGGSNALQTSPGAYNEQTFQARKFGTRMILSLANNYDNFGGKKQYVEWGRLQGQIIASEDEFFTNPVVKDFYKNHVKAVLTRVNTITGVAYKDDPTIFAWELMNEPRCPSDLSGKNIQEWIAEMAAYLKSIDENHSVEAGLEGFYGKISSNQKQDNPRFQVGTDFIANNQIPQIDFATIHSYPDQWLSTPDEQSQLAFLNNWLDAHIDDARNVLRKPLLVAEFGKSTKDPGFSTDQRDAVFRAVYSKIYASARTGGATAGSLFWQLMAQGMESYGDGYEIVLGESAPTTTRLIAAQSRQLRLLSGAPAGRGGVPEKRKIGGRN</sequence>
<evidence type="ECO:0000256" key="1">
    <source>
        <dbReference type="ARBA" id="ARBA00001678"/>
    </source>
</evidence>
<comment type="caution">
    <text evidence="8">The sequence shown here is derived from an EMBL/GenBank/DDBJ whole genome shotgun (WGS) entry which is preliminary data.</text>
</comment>
<comment type="similarity">
    <text evidence="2">Belongs to the glycosyl hydrolase 5 (cellulase A) family.</text>
</comment>
<feature type="domain" description="Glycoside hydrolase family 5" evidence="7">
    <location>
        <begin position="106"/>
        <end position="431"/>
    </location>
</feature>
<dbReference type="EC" id="3.2.1.78" evidence="3"/>
<organism evidence="8 9">
    <name type="scientific">Zingiber officinale</name>
    <name type="common">Ginger</name>
    <name type="synonym">Amomum zingiber</name>
    <dbReference type="NCBI Taxonomy" id="94328"/>
    <lineage>
        <taxon>Eukaryota</taxon>
        <taxon>Viridiplantae</taxon>
        <taxon>Streptophyta</taxon>
        <taxon>Embryophyta</taxon>
        <taxon>Tracheophyta</taxon>
        <taxon>Spermatophyta</taxon>
        <taxon>Magnoliopsida</taxon>
        <taxon>Liliopsida</taxon>
        <taxon>Zingiberales</taxon>
        <taxon>Zingiberaceae</taxon>
        <taxon>Zingiber</taxon>
    </lineage>
</organism>
<reference evidence="8 9" key="1">
    <citation type="submission" date="2020-08" db="EMBL/GenBank/DDBJ databases">
        <title>Plant Genome Project.</title>
        <authorList>
            <person name="Zhang R.-G."/>
        </authorList>
    </citation>
    <scope>NUCLEOTIDE SEQUENCE [LARGE SCALE GENOMIC DNA]</scope>
    <source>
        <tissue evidence="8">Rhizome</tissue>
    </source>
</reference>
<keyword evidence="9" id="KW-1185">Reference proteome</keyword>
<dbReference type="Proteomes" id="UP000734854">
    <property type="component" value="Unassembled WGS sequence"/>
</dbReference>
<evidence type="ECO:0000256" key="6">
    <source>
        <dbReference type="SAM" id="Phobius"/>
    </source>
</evidence>
<gene>
    <name evidence="8" type="ORF">ZIOFF_037030</name>
</gene>
<evidence type="ECO:0000256" key="3">
    <source>
        <dbReference type="ARBA" id="ARBA00012706"/>
    </source>
</evidence>
<evidence type="ECO:0000313" key="8">
    <source>
        <dbReference type="EMBL" id="KAG6504694.1"/>
    </source>
</evidence>
<dbReference type="InterPro" id="IPR045053">
    <property type="entry name" value="MAN-like"/>
</dbReference>
<dbReference type="SUPFAM" id="SSF51445">
    <property type="entry name" value="(Trans)glycosidases"/>
    <property type="match status" value="1"/>
</dbReference>
<feature type="transmembrane region" description="Helical" evidence="6">
    <location>
        <begin position="20"/>
        <end position="41"/>
    </location>
</feature>
<evidence type="ECO:0000256" key="4">
    <source>
        <dbReference type="ARBA" id="ARBA00022801"/>
    </source>
</evidence>
<dbReference type="Gene3D" id="3.20.20.80">
    <property type="entry name" value="Glycosidases"/>
    <property type="match status" value="1"/>
</dbReference>
<keyword evidence="6" id="KW-0472">Membrane</keyword>
<keyword evidence="6" id="KW-0812">Transmembrane</keyword>
<evidence type="ECO:0000256" key="2">
    <source>
        <dbReference type="ARBA" id="ARBA00005641"/>
    </source>
</evidence>
<dbReference type="FunFam" id="3.20.20.80:FF:000012">
    <property type="entry name" value="Mannan endo-1,4-beta-mannosidase 6"/>
    <property type="match status" value="1"/>
</dbReference>
<dbReference type="PANTHER" id="PTHR31451">
    <property type="match status" value="1"/>
</dbReference>
<proteinExistence type="inferred from homology"/>
<dbReference type="GO" id="GO:0000272">
    <property type="term" value="P:polysaccharide catabolic process"/>
    <property type="evidence" value="ECO:0007669"/>
    <property type="project" value="InterPro"/>
</dbReference>
<dbReference type="GO" id="GO:0016985">
    <property type="term" value="F:mannan endo-1,4-beta-mannosidase activity"/>
    <property type="evidence" value="ECO:0007669"/>
    <property type="project" value="UniProtKB-EC"/>
</dbReference>
<dbReference type="InterPro" id="IPR017853">
    <property type="entry name" value="GH"/>
</dbReference>
<comment type="catalytic activity">
    <reaction evidence="1">
        <text>Random hydrolysis of (1-&gt;4)-beta-D-mannosidic linkages in mannans, galactomannans and glucomannans.</text>
        <dbReference type="EC" id="3.2.1.78"/>
    </reaction>
</comment>
<dbReference type="EMBL" id="JACMSC010000010">
    <property type="protein sequence ID" value="KAG6504694.1"/>
    <property type="molecule type" value="Genomic_DNA"/>
</dbReference>
<keyword evidence="5" id="KW-0326">Glycosidase</keyword>
<keyword evidence="6" id="KW-1133">Transmembrane helix</keyword>
<dbReference type="PANTHER" id="PTHR31451:SF60">
    <property type="entry name" value="MANNAN ENDO-1,4-BETA-MANNOSIDASE 1"/>
    <property type="match status" value="1"/>
</dbReference>
<feature type="transmembrane region" description="Helical" evidence="6">
    <location>
        <begin position="81"/>
        <end position="99"/>
    </location>
</feature>
<name>A0A8J5GJ12_ZINOF</name>
<dbReference type="InterPro" id="IPR001547">
    <property type="entry name" value="Glyco_hydro_5"/>
</dbReference>
<accession>A0A8J5GJ12</accession>
<evidence type="ECO:0000259" key="7">
    <source>
        <dbReference type="Pfam" id="PF26410"/>
    </source>
</evidence>
<keyword evidence="4" id="KW-0378">Hydrolase</keyword>
<evidence type="ECO:0000313" key="9">
    <source>
        <dbReference type="Proteomes" id="UP000734854"/>
    </source>
</evidence>